<dbReference type="PANTHER" id="PTHR47381">
    <property type="entry name" value="ALPHA/BETA-HYDROLASES SUPERFAMILY PROTEIN"/>
    <property type="match status" value="1"/>
</dbReference>
<reference evidence="1 2" key="1">
    <citation type="submission" date="2024-02" db="EMBL/GenBank/DDBJ databases">
        <title>Discinaceae phylogenomics.</title>
        <authorList>
            <person name="Dirks A.C."/>
            <person name="James T.Y."/>
        </authorList>
    </citation>
    <scope>NUCLEOTIDE SEQUENCE [LARGE SCALE GENOMIC DNA]</scope>
    <source>
        <strain evidence="1 2">ACD0624</strain>
    </source>
</reference>
<comment type="caution">
    <text evidence="1">The sequence shown here is derived from an EMBL/GenBank/DDBJ whole genome shotgun (WGS) entry which is preliminary data.</text>
</comment>
<keyword evidence="2" id="KW-1185">Reference proteome</keyword>
<evidence type="ECO:0000313" key="2">
    <source>
        <dbReference type="Proteomes" id="UP001447188"/>
    </source>
</evidence>
<evidence type="ECO:0000313" key="1">
    <source>
        <dbReference type="EMBL" id="KAL0639389.1"/>
    </source>
</evidence>
<dbReference type="Proteomes" id="UP001447188">
    <property type="component" value="Unassembled WGS sequence"/>
</dbReference>
<protein>
    <submittedName>
        <fullName evidence="1">Uncharacterized protein</fullName>
    </submittedName>
</protein>
<dbReference type="PANTHER" id="PTHR47381:SF3">
    <property type="entry name" value="ALPHA_BETA-HYDROLASES SUPERFAMILY PROTEIN"/>
    <property type="match status" value="1"/>
</dbReference>
<name>A0ABR3GTY9_9PEZI</name>
<gene>
    <name evidence="1" type="ORF">Q9L58_001616</name>
</gene>
<proteinExistence type="predicted"/>
<dbReference type="InterPro" id="IPR029058">
    <property type="entry name" value="AB_hydrolase_fold"/>
</dbReference>
<dbReference type="Gene3D" id="3.40.50.1820">
    <property type="entry name" value="alpha/beta hydrolase"/>
    <property type="match status" value="1"/>
</dbReference>
<sequence length="225" mass="24550">MSWRDSNATHAPDMFSIYHGTQVDLSIIISYLPVYIFPTHHSLYTLTQHLVAGVSLGGHASYLAIIHEPRITAAVIVIGCPDYVRLMQHRAEKSRLECGTEGLFRSKEFPENFLDVVSDIDPAAIGINEILKRGLLNGKKILSLSGGADKLVPFSCVEPFLKDLKEAYSAGTLDGELIDVVYPGIGHECTSEMVLELSKFVGRCVGEVNGANRHDEAGAKPPSML</sequence>
<dbReference type="EMBL" id="JBBBZM010000012">
    <property type="protein sequence ID" value="KAL0639389.1"/>
    <property type="molecule type" value="Genomic_DNA"/>
</dbReference>
<dbReference type="SUPFAM" id="SSF53474">
    <property type="entry name" value="alpha/beta-Hydrolases"/>
    <property type="match status" value="1"/>
</dbReference>
<organism evidence="1 2">
    <name type="scientific">Discina gigas</name>
    <dbReference type="NCBI Taxonomy" id="1032678"/>
    <lineage>
        <taxon>Eukaryota</taxon>
        <taxon>Fungi</taxon>
        <taxon>Dikarya</taxon>
        <taxon>Ascomycota</taxon>
        <taxon>Pezizomycotina</taxon>
        <taxon>Pezizomycetes</taxon>
        <taxon>Pezizales</taxon>
        <taxon>Discinaceae</taxon>
        <taxon>Discina</taxon>
    </lineage>
</organism>
<accession>A0ABR3GTY9</accession>